<accession>A0ABW7ZXH3</accession>
<comment type="caution">
    <text evidence="2">The sequence shown here is derived from an EMBL/GenBank/DDBJ whole genome shotgun (WGS) entry which is preliminary data.</text>
</comment>
<dbReference type="RefSeq" id="WP_397018413.1">
    <property type="nucleotide sequence ID" value="NZ_JBITMB010000001.1"/>
</dbReference>
<evidence type="ECO:0000256" key="1">
    <source>
        <dbReference type="SAM" id="MobiDB-lite"/>
    </source>
</evidence>
<proteinExistence type="predicted"/>
<reference evidence="2 3" key="1">
    <citation type="submission" date="2024-10" db="EMBL/GenBank/DDBJ databases">
        <title>The Natural Products Discovery Center: Release of the First 8490 Sequenced Strains for Exploring Actinobacteria Biosynthetic Diversity.</title>
        <authorList>
            <person name="Kalkreuter E."/>
            <person name="Kautsar S.A."/>
            <person name="Yang D."/>
            <person name="Bader C.D."/>
            <person name="Teijaro C.N."/>
            <person name="Fluegel L."/>
            <person name="Davis C.M."/>
            <person name="Simpson J.R."/>
            <person name="Lauterbach L."/>
            <person name="Steele A.D."/>
            <person name="Gui C."/>
            <person name="Meng S."/>
            <person name="Li G."/>
            <person name="Viehrig K."/>
            <person name="Ye F."/>
            <person name="Su P."/>
            <person name="Kiefer A.F."/>
            <person name="Nichols A."/>
            <person name="Cepeda A.J."/>
            <person name="Yan W."/>
            <person name="Fan B."/>
            <person name="Jiang Y."/>
            <person name="Adhikari A."/>
            <person name="Zheng C.-J."/>
            <person name="Schuster L."/>
            <person name="Cowan T.M."/>
            <person name="Smanski M.J."/>
            <person name="Chevrette M.G."/>
            <person name="De Carvalho L.P.S."/>
            <person name="Shen B."/>
        </authorList>
    </citation>
    <scope>NUCLEOTIDE SEQUENCE [LARGE SCALE GENOMIC DNA]</scope>
    <source>
        <strain evidence="2 3">NPDC049503</strain>
    </source>
</reference>
<keyword evidence="3" id="KW-1185">Reference proteome</keyword>
<protein>
    <submittedName>
        <fullName evidence="2">Uncharacterized protein</fullName>
    </submittedName>
</protein>
<name>A0ABW7ZXH3_9ACTN</name>
<evidence type="ECO:0000313" key="2">
    <source>
        <dbReference type="EMBL" id="MFI7438868.1"/>
    </source>
</evidence>
<sequence length="61" mass="6883">MADKDAHRRFGNLRTLPSDRFQIRESGRTRVTAISRHATRDPDQRIADAPSARAQAGQHQS</sequence>
<organism evidence="2 3">
    <name type="scientific">Nonomuraea indica</name>
    <dbReference type="NCBI Taxonomy" id="1581193"/>
    <lineage>
        <taxon>Bacteria</taxon>
        <taxon>Bacillati</taxon>
        <taxon>Actinomycetota</taxon>
        <taxon>Actinomycetes</taxon>
        <taxon>Streptosporangiales</taxon>
        <taxon>Streptosporangiaceae</taxon>
        <taxon>Nonomuraea</taxon>
    </lineage>
</organism>
<gene>
    <name evidence="2" type="ORF">ACIBP5_02755</name>
</gene>
<dbReference type="Proteomes" id="UP001612928">
    <property type="component" value="Unassembled WGS sequence"/>
</dbReference>
<evidence type="ECO:0000313" key="3">
    <source>
        <dbReference type="Proteomes" id="UP001612928"/>
    </source>
</evidence>
<feature type="region of interest" description="Disordered" evidence="1">
    <location>
        <begin position="25"/>
        <end position="61"/>
    </location>
</feature>
<dbReference type="EMBL" id="JBITMB010000001">
    <property type="protein sequence ID" value="MFI7438868.1"/>
    <property type="molecule type" value="Genomic_DNA"/>
</dbReference>